<accession>A0A3E0B3N6</accession>
<evidence type="ECO:0000259" key="1">
    <source>
        <dbReference type="SMART" id="SM00731"/>
    </source>
</evidence>
<gene>
    <name evidence="2" type="ORF">DFR63_0847</name>
</gene>
<keyword evidence="3" id="KW-1185">Reference proteome</keyword>
<dbReference type="GO" id="GO:0006950">
    <property type="term" value="P:response to stress"/>
    <property type="evidence" value="ECO:0007669"/>
    <property type="project" value="UniProtKB-ARBA"/>
</dbReference>
<proteinExistence type="predicted"/>
<sequence length="157" mass="18597">MNSDGLHSYARKFLAENFGLTLEIPIRISKRMKSKLGAFQIKYQKQQVVSKEIVMSHTFLVNNSREIILDVLYHECVHYALYTLKKPYRDSDREFTETLERLGIAKTRSYKYKGQAYLYECRKCSYQFTKRVKGYNKRYICRHCRGKFTYKGTVAAS</sequence>
<dbReference type="InterPro" id="IPR006640">
    <property type="entry name" value="SprT-like_domain"/>
</dbReference>
<protein>
    <submittedName>
        <fullName evidence="2">SprT-like protein</fullName>
    </submittedName>
</protein>
<dbReference type="SMART" id="SM00731">
    <property type="entry name" value="SprT"/>
    <property type="match status" value="1"/>
</dbReference>
<evidence type="ECO:0000313" key="2">
    <source>
        <dbReference type="EMBL" id="REG25802.1"/>
    </source>
</evidence>
<dbReference type="AlphaFoldDB" id="A0A3E0B3N6"/>
<reference evidence="2 3" key="1">
    <citation type="submission" date="2018-08" db="EMBL/GenBank/DDBJ databases">
        <title>Genomic Encyclopedia of Type Strains, Phase IV (KMG-IV): sequencing the most valuable type-strain genomes for metagenomic binning, comparative biology and taxonomic classification.</title>
        <authorList>
            <person name="Goeker M."/>
        </authorList>
    </citation>
    <scope>NUCLEOTIDE SEQUENCE [LARGE SCALE GENOMIC DNA]</scope>
    <source>
        <strain evidence="2 3">DSM 17274</strain>
    </source>
</reference>
<evidence type="ECO:0000313" key="3">
    <source>
        <dbReference type="Proteomes" id="UP000257076"/>
    </source>
</evidence>
<dbReference type="Proteomes" id="UP000257076">
    <property type="component" value="Unassembled WGS sequence"/>
</dbReference>
<dbReference type="OrthoDB" id="9799909at2"/>
<dbReference type="EMBL" id="QUMW01000009">
    <property type="protein sequence ID" value="REG25802.1"/>
    <property type="molecule type" value="Genomic_DNA"/>
</dbReference>
<feature type="domain" description="SprT-like" evidence="1">
    <location>
        <begin position="4"/>
        <end position="151"/>
    </location>
</feature>
<organism evidence="2 3">
    <name type="scientific">Jeotgalicoccus halotolerans</name>
    <dbReference type="NCBI Taxonomy" id="157227"/>
    <lineage>
        <taxon>Bacteria</taxon>
        <taxon>Bacillati</taxon>
        <taxon>Bacillota</taxon>
        <taxon>Bacilli</taxon>
        <taxon>Bacillales</taxon>
        <taxon>Staphylococcaceae</taxon>
        <taxon>Jeotgalicoccus</taxon>
    </lineage>
</organism>
<dbReference type="RefSeq" id="WP_115884475.1">
    <property type="nucleotide sequence ID" value="NZ_CBCSHX010000001.1"/>
</dbReference>
<dbReference type="Pfam" id="PF10263">
    <property type="entry name" value="SprT-like"/>
    <property type="match status" value="1"/>
</dbReference>
<name>A0A3E0B3N6_9STAP</name>
<comment type="caution">
    <text evidence="2">The sequence shown here is derived from an EMBL/GenBank/DDBJ whole genome shotgun (WGS) entry which is preliminary data.</text>
</comment>